<dbReference type="PANTHER" id="PTHR13398:SF0">
    <property type="entry name" value="GDP-FUCOSE PROTEIN O-FUCOSYLTRANSFERASE 2"/>
    <property type="match status" value="1"/>
</dbReference>
<evidence type="ECO:0000313" key="14">
    <source>
        <dbReference type="EMBL" id="JAC39707.1"/>
    </source>
</evidence>
<evidence type="ECO:0000256" key="7">
    <source>
        <dbReference type="ARBA" id="ARBA00023277"/>
    </source>
</evidence>
<dbReference type="GO" id="GO:0006004">
    <property type="term" value="P:fucose metabolic process"/>
    <property type="evidence" value="ECO:0007669"/>
    <property type="project" value="UniProtKB-KW"/>
</dbReference>
<evidence type="ECO:0000256" key="10">
    <source>
        <dbReference type="ARBA" id="ARBA00033083"/>
    </source>
</evidence>
<gene>
    <name evidence="14" type="primary">OFUT2</name>
</gene>
<evidence type="ECO:0000256" key="3">
    <source>
        <dbReference type="ARBA" id="ARBA00012196"/>
    </source>
</evidence>
<reference evidence="14" key="1">
    <citation type="journal article" date="2014" name="BMC Genomics">
        <title>Characterizing the developmental transcriptome of the oriental fruit fly, Bactrocera dorsalis (Diptera: Tephritidae) through comparative genomic analysis with Drosophila melanogaster utilizing modENCODE datasets.</title>
        <authorList>
            <person name="Geib S.M."/>
            <person name="Calla B."/>
            <person name="Hall B."/>
            <person name="Hou S."/>
            <person name="Manoukis N.C."/>
        </authorList>
    </citation>
    <scope>NUCLEOTIDE SEQUENCE</scope>
    <source>
        <strain evidence="14">Punador</strain>
    </source>
</reference>
<evidence type="ECO:0000256" key="12">
    <source>
        <dbReference type="ARBA" id="ARBA00048647"/>
    </source>
</evidence>
<evidence type="ECO:0000256" key="6">
    <source>
        <dbReference type="ARBA" id="ARBA00023253"/>
    </source>
</evidence>
<evidence type="ECO:0000256" key="11">
    <source>
        <dbReference type="ARBA" id="ARBA00047273"/>
    </source>
</evidence>
<comment type="similarity">
    <text evidence="8">Belongs to the glycosyltransferase 68 family.</text>
</comment>
<comment type="catalytic activity">
    <reaction evidence="12">
        <text>L-seryl-[protein] + GDP-beta-L-fucose = 3-O-(alpha-L-fucosyl)-L-seryl-[protein] + GDP + H(+)</text>
        <dbReference type="Rhea" id="RHEA:63644"/>
        <dbReference type="Rhea" id="RHEA-COMP:9863"/>
        <dbReference type="Rhea" id="RHEA-COMP:17914"/>
        <dbReference type="ChEBI" id="CHEBI:15378"/>
        <dbReference type="ChEBI" id="CHEBI:29999"/>
        <dbReference type="ChEBI" id="CHEBI:57273"/>
        <dbReference type="ChEBI" id="CHEBI:58189"/>
        <dbReference type="ChEBI" id="CHEBI:189632"/>
        <dbReference type="EC" id="2.4.1.221"/>
    </reaction>
    <physiologicalReaction direction="left-to-right" evidence="12">
        <dbReference type="Rhea" id="RHEA:63645"/>
    </physiologicalReaction>
</comment>
<comment type="subcellular location">
    <subcellularLocation>
        <location evidence="1">Endoplasmic reticulum</location>
    </subcellularLocation>
</comment>
<dbReference type="Pfam" id="PF10250">
    <property type="entry name" value="O-FucT"/>
    <property type="match status" value="1"/>
</dbReference>
<feature type="chain" id="PRO_5001556581" description="GDP-fucose protein O-fucosyltransferase 2" evidence="13">
    <location>
        <begin position="18"/>
        <end position="461"/>
    </location>
</feature>
<comment type="pathway">
    <text evidence="2">Protein modification; protein glycosylation.</text>
</comment>
<accession>A0A034VCA1</accession>
<keyword evidence="6" id="KW-0294">Fucose metabolism</keyword>
<name>A0A034VCA1_BACDO</name>
<dbReference type="Gene3D" id="3.40.50.11340">
    <property type="match status" value="1"/>
</dbReference>
<dbReference type="EMBL" id="GAKP01019245">
    <property type="protein sequence ID" value="JAC39707.1"/>
    <property type="molecule type" value="Transcribed_RNA"/>
</dbReference>
<organism evidence="14">
    <name type="scientific">Bactrocera dorsalis</name>
    <name type="common">Oriental fruit fly</name>
    <name type="synonym">Dacus dorsalis</name>
    <dbReference type="NCBI Taxonomy" id="27457"/>
    <lineage>
        <taxon>Eukaryota</taxon>
        <taxon>Metazoa</taxon>
        <taxon>Ecdysozoa</taxon>
        <taxon>Arthropoda</taxon>
        <taxon>Hexapoda</taxon>
        <taxon>Insecta</taxon>
        <taxon>Pterygota</taxon>
        <taxon>Neoptera</taxon>
        <taxon>Endopterygota</taxon>
        <taxon>Diptera</taxon>
        <taxon>Brachycera</taxon>
        <taxon>Muscomorpha</taxon>
        <taxon>Tephritoidea</taxon>
        <taxon>Tephritidae</taxon>
        <taxon>Bactrocera</taxon>
        <taxon>Bactrocera</taxon>
    </lineage>
</organism>
<dbReference type="GO" id="GO:0046922">
    <property type="term" value="F:peptide-O-fucosyltransferase activity"/>
    <property type="evidence" value="ECO:0007669"/>
    <property type="project" value="UniProtKB-EC"/>
</dbReference>
<dbReference type="InterPro" id="IPR019378">
    <property type="entry name" value="GDP-Fuc_O-FucTrfase"/>
</dbReference>
<feature type="signal peptide" evidence="13">
    <location>
        <begin position="1"/>
        <end position="17"/>
    </location>
</feature>
<keyword evidence="13" id="KW-0732">Signal</keyword>
<sequence>MWRFLFVSNCVVLLSLAASSDIVDYVSNSCDKHQYIFHLTDILSTRQKCPQSIAKMPNTIYLLYDVNPPEGFNLRRDVYIRLAVFVRQLASRKPFQNVRLVLPPWRRLTHWKSSHLQQHSLPWEHFFDIESMRRYAPVLDFPEFLTEIAQFGLQEPPYVQVQQVFQLMNFEYMFEQDVFHEKFEFESDCRKEQHLQGYLLQQPMLLDNDFVCVRYQGSVNLLERLLRQQLKNSVGQAANDVKVYAILNAEIVLHDQWGDKEFWRARRSMRFAEPLQQIAEKYRARVLNSHKVDELVQRPPMWESERVYREAVGGDYLAVHFRRGDFVHWRQRSTPTLKSAATQIREQLHLLNLTTVYIATDTTAMELTNLKAYLQRVRVRRFSPESLTQKALIKDGGHAIVDQIICAHARHFIGTFESTFSYRIYEEREILGFPKHTTFNTLCKYATLEDCEKNSVWPIVY</sequence>
<evidence type="ECO:0000256" key="2">
    <source>
        <dbReference type="ARBA" id="ARBA00004922"/>
    </source>
</evidence>
<keyword evidence="14" id="KW-0328">Glycosyltransferase</keyword>
<evidence type="ECO:0000256" key="1">
    <source>
        <dbReference type="ARBA" id="ARBA00004240"/>
    </source>
</evidence>
<dbReference type="OrthoDB" id="422368at2759"/>
<keyword evidence="5" id="KW-0256">Endoplasmic reticulum</keyword>
<dbReference type="GO" id="GO:0005783">
    <property type="term" value="C:endoplasmic reticulum"/>
    <property type="evidence" value="ECO:0007669"/>
    <property type="project" value="UniProtKB-SubCell"/>
</dbReference>
<keyword evidence="4 14" id="KW-0808">Transferase</keyword>
<dbReference type="InterPro" id="IPR045130">
    <property type="entry name" value="OFUT2-like"/>
</dbReference>
<evidence type="ECO:0000256" key="4">
    <source>
        <dbReference type="ARBA" id="ARBA00022679"/>
    </source>
</evidence>
<dbReference type="EC" id="2.4.1.221" evidence="3"/>
<evidence type="ECO:0000256" key="8">
    <source>
        <dbReference type="ARBA" id="ARBA00025803"/>
    </source>
</evidence>
<evidence type="ECO:0000256" key="13">
    <source>
        <dbReference type="SAM" id="SignalP"/>
    </source>
</evidence>
<keyword evidence="7" id="KW-0119">Carbohydrate metabolism</keyword>
<protein>
    <recommendedName>
        <fullName evidence="9">GDP-fucose protein O-fucosyltransferase 2</fullName>
        <ecNumber evidence="3">2.4.1.221</ecNumber>
    </recommendedName>
    <alternativeName>
        <fullName evidence="10">Peptide-O-fucosyltransferase 2</fullName>
    </alternativeName>
</protein>
<dbReference type="CDD" id="cd11298">
    <property type="entry name" value="O-FucT-2"/>
    <property type="match status" value="1"/>
</dbReference>
<dbReference type="PANTHER" id="PTHR13398">
    <property type="entry name" value="GDP-FUCOSE PROTEIN O-FUCOSYLTRANSFERASE 2"/>
    <property type="match status" value="1"/>
</dbReference>
<dbReference type="Gene3D" id="3.40.50.11350">
    <property type="match status" value="1"/>
</dbReference>
<evidence type="ECO:0000256" key="5">
    <source>
        <dbReference type="ARBA" id="ARBA00022824"/>
    </source>
</evidence>
<proteinExistence type="inferred from homology"/>
<evidence type="ECO:0000256" key="9">
    <source>
        <dbReference type="ARBA" id="ARBA00026232"/>
    </source>
</evidence>
<comment type="catalytic activity">
    <reaction evidence="11">
        <text>L-threonyl-[protein] + GDP-beta-L-fucose = 3-O-(alpha-L-fucosyl)-L-threonyl-[protein] + GDP + H(+)</text>
        <dbReference type="Rhea" id="RHEA:70491"/>
        <dbReference type="Rhea" id="RHEA-COMP:11060"/>
        <dbReference type="Rhea" id="RHEA-COMP:17915"/>
        <dbReference type="ChEBI" id="CHEBI:15378"/>
        <dbReference type="ChEBI" id="CHEBI:30013"/>
        <dbReference type="ChEBI" id="CHEBI:57273"/>
        <dbReference type="ChEBI" id="CHEBI:58189"/>
        <dbReference type="ChEBI" id="CHEBI:189631"/>
        <dbReference type="EC" id="2.4.1.221"/>
    </reaction>
    <physiologicalReaction direction="left-to-right" evidence="11">
        <dbReference type="Rhea" id="RHEA:70492"/>
    </physiologicalReaction>
</comment>
<dbReference type="AlphaFoldDB" id="A0A034VCA1"/>